<feature type="region of interest" description="Disordered" evidence="1">
    <location>
        <begin position="37"/>
        <end position="75"/>
    </location>
</feature>
<gene>
    <name evidence="3" type="primary">czcI</name>
    <name evidence="3" type="ORF">CAPSK01_003585</name>
</gene>
<organism evidence="3 4">
    <name type="scientific">Candidatus Accumulibacter vicinus</name>
    <dbReference type="NCBI Taxonomy" id="2954382"/>
    <lineage>
        <taxon>Bacteria</taxon>
        <taxon>Pseudomonadati</taxon>
        <taxon>Pseudomonadota</taxon>
        <taxon>Betaproteobacteria</taxon>
        <taxon>Candidatus Accumulibacter</taxon>
    </lineage>
</organism>
<keyword evidence="2" id="KW-0732">Signal</keyword>
<evidence type="ECO:0000313" key="4">
    <source>
        <dbReference type="Proteomes" id="UP000019812"/>
    </source>
</evidence>
<evidence type="ECO:0000313" key="3">
    <source>
        <dbReference type="EMBL" id="KFB67068.1"/>
    </source>
</evidence>
<feature type="compositionally biased region" description="Basic and acidic residues" evidence="1">
    <location>
        <begin position="44"/>
        <end position="58"/>
    </location>
</feature>
<evidence type="ECO:0000256" key="1">
    <source>
        <dbReference type="SAM" id="MobiDB-lite"/>
    </source>
</evidence>
<dbReference type="STRING" id="1457154.CAPSK01_003585"/>
<feature type="chain" id="PRO_5001785368" evidence="2">
    <location>
        <begin position="24"/>
        <end position="119"/>
    </location>
</feature>
<reference evidence="3 4" key="1">
    <citation type="submission" date="2014-07" db="EMBL/GenBank/DDBJ databases">
        <title>Expanding our view of genomic diversity in Candidatus Accumulibacter clades.</title>
        <authorList>
            <person name="Skennerton C.T."/>
            <person name="Barr J.J."/>
            <person name="Slater F.R."/>
            <person name="Bond P.L."/>
            <person name="Tyson G.W."/>
        </authorList>
    </citation>
    <scope>NUCLEOTIDE SEQUENCE [LARGE SCALE GENOMIC DNA]</scope>
    <source>
        <strain evidence="4">SK-01</strain>
    </source>
</reference>
<feature type="region of interest" description="Disordered" evidence="1">
    <location>
        <begin position="91"/>
        <end position="119"/>
    </location>
</feature>
<evidence type="ECO:0000256" key="2">
    <source>
        <dbReference type="SAM" id="SignalP"/>
    </source>
</evidence>
<sequence length="119" mass="12932" precursor="true">MRKLLIVLLVFFLPLQWSTAAVAAFCSHEGGSLKRAHLGHHTHDHADRDGTERSDHGTSKACDASCSADHDHSHSPHALFAATHSLEVFPDRSGDSPYRSPLSEPPPDNLLRPPASLLV</sequence>
<dbReference type="Proteomes" id="UP000019812">
    <property type="component" value="Unassembled WGS sequence"/>
</dbReference>
<accession>A0A084XX74</accession>
<dbReference type="AlphaFoldDB" id="A0A084XX74"/>
<protein>
    <submittedName>
        <fullName evidence="3">Cation efflux system protein CzcI</fullName>
    </submittedName>
</protein>
<comment type="caution">
    <text evidence="3">The sequence shown here is derived from an EMBL/GenBank/DDBJ whole genome shotgun (WGS) entry which is preliminary data.</text>
</comment>
<dbReference type="EMBL" id="JDSS02000034">
    <property type="protein sequence ID" value="KFB67068.1"/>
    <property type="molecule type" value="Genomic_DNA"/>
</dbReference>
<proteinExistence type="predicted"/>
<dbReference type="RefSeq" id="WP_034928692.1">
    <property type="nucleotide sequence ID" value="NZ_JDSS02000034.1"/>
</dbReference>
<feature type="signal peptide" evidence="2">
    <location>
        <begin position="1"/>
        <end position="23"/>
    </location>
</feature>
<name>A0A084XX74_9PROT</name>